<keyword evidence="3" id="KW-1185">Reference proteome</keyword>
<feature type="compositionally biased region" description="Basic and acidic residues" evidence="1">
    <location>
        <begin position="8"/>
        <end position="21"/>
    </location>
</feature>
<comment type="caution">
    <text evidence="2">The sequence shown here is derived from an EMBL/GenBank/DDBJ whole genome shotgun (WGS) entry which is preliminary data.</text>
</comment>
<dbReference type="Proteomes" id="UP001190700">
    <property type="component" value="Unassembled WGS sequence"/>
</dbReference>
<proteinExistence type="predicted"/>
<reference evidence="2 3" key="1">
    <citation type="journal article" date="2015" name="Genome Biol. Evol.">
        <title>Comparative Genomics of a Bacterivorous Green Alga Reveals Evolutionary Causalities and Consequences of Phago-Mixotrophic Mode of Nutrition.</title>
        <authorList>
            <person name="Burns J.A."/>
            <person name="Paasch A."/>
            <person name="Narechania A."/>
            <person name="Kim E."/>
        </authorList>
    </citation>
    <scope>NUCLEOTIDE SEQUENCE [LARGE SCALE GENOMIC DNA]</scope>
    <source>
        <strain evidence="2 3">PLY_AMNH</strain>
    </source>
</reference>
<dbReference type="AlphaFoldDB" id="A0AAE0BRX5"/>
<feature type="region of interest" description="Disordered" evidence="1">
    <location>
        <begin position="1"/>
        <end position="21"/>
    </location>
</feature>
<gene>
    <name evidence="2" type="ORF">CYMTET_48654</name>
</gene>
<dbReference type="EMBL" id="LGRX02033364">
    <property type="protein sequence ID" value="KAK3241592.1"/>
    <property type="molecule type" value="Genomic_DNA"/>
</dbReference>
<sequence length="121" mass="13569">MLSEWEALEARTQENNKRAEHLQESIAHTSSELGRIRNALVNIFDTKMELARGLLPLLLRPDLDVSYSWGCGRHPGKLTRWTSSVQQDDEESAQETGVPNSPPYSPDARTSPASSYKAFAR</sequence>
<evidence type="ECO:0000313" key="2">
    <source>
        <dbReference type="EMBL" id="KAK3241592.1"/>
    </source>
</evidence>
<accession>A0AAE0BRX5</accession>
<evidence type="ECO:0000256" key="1">
    <source>
        <dbReference type="SAM" id="MobiDB-lite"/>
    </source>
</evidence>
<organism evidence="2 3">
    <name type="scientific">Cymbomonas tetramitiformis</name>
    <dbReference type="NCBI Taxonomy" id="36881"/>
    <lineage>
        <taxon>Eukaryota</taxon>
        <taxon>Viridiplantae</taxon>
        <taxon>Chlorophyta</taxon>
        <taxon>Pyramimonadophyceae</taxon>
        <taxon>Pyramimonadales</taxon>
        <taxon>Pyramimonadaceae</taxon>
        <taxon>Cymbomonas</taxon>
    </lineage>
</organism>
<evidence type="ECO:0000313" key="3">
    <source>
        <dbReference type="Proteomes" id="UP001190700"/>
    </source>
</evidence>
<feature type="region of interest" description="Disordered" evidence="1">
    <location>
        <begin position="73"/>
        <end position="121"/>
    </location>
</feature>
<name>A0AAE0BRX5_9CHLO</name>
<protein>
    <submittedName>
        <fullName evidence="2">Uncharacterized protein</fullName>
    </submittedName>
</protein>